<keyword evidence="2 7" id="KW-0808">Transferase</keyword>
<dbReference type="EC" id="2.7.1.71" evidence="7"/>
<sequence>MRPVPPFHQLHLIGMPGAGKTTLGRALAVAYEVPFLDLDEEITRREGRSVVDIFAVEGEAYFREREAAVLREVLQQPGSFVLATGGGTPCFHQNLEALLKKGLVLYLEVPVPELVRRILHTDATRPLLAAAPTAEALSRRLDETLRARKQFYARAPLCCTAPSCTLEDVRRLLSAYQTTG</sequence>
<feature type="binding site" evidence="7">
    <location>
        <position position="148"/>
    </location>
    <ligand>
        <name>substrate</name>
    </ligand>
</feature>
<evidence type="ECO:0000256" key="7">
    <source>
        <dbReference type="HAMAP-Rule" id="MF_00109"/>
    </source>
</evidence>
<evidence type="ECO:0000256" key="2">
    <source>
        <dbReference type="ARBA" id="ARBA00022679"/>
    </source>
</evidence>
<dbReference type="EMBL" id="CP060202">
    <property type="protein sequence ID" value="QNH62562.1"/>
    <property type="molecule type" value="Genomic_DNA"/>
</dbReference>
<evidence type="ECO:0000256" key="6">
    <source>
        <dbReference type="ARBA" id="ARBA00023141"/>
    </source>
</evidence>
<dbReference type="HAMAP" id="MF_00109">
    <property type="entry name" value="Shikimate_kinase"/>
    <property type="match status" value="1"/>
</dbReference>
<feature type="binding site" evidence="7">
    <location>
        <position position="21"/>
    </location>
    <ligand>
        <name>Mg(2+)</name>
        <dbReference type="ChEBI" id="CHEBI:18420"/>
    </ligand>
</feature>
<gene>
    <name evidence="7" type="primary">aroK</name>
    <name evidence="8" type="ORF">H4317_01665</name>
</gene>
<dbReference type="InterPro" id="IPR000623">
    <property type="entry name" value="Shikimate_kinase/TSH1"/>
</dbReference>
<feature type="binding site" evidence="7">
    <location>
        <position position="86"/>
    </location>
    <ligand>
        <name>substrate</name>
    </ligand>
</feature>
<organism evidence="8 9">
    <name type="scientific">Hymenobacter sediminicola</name>
    <dbReference type="NCBI Taxonomy" id="2761579"/>
    <lineage>
        <taxon>Bacteria</taxon>
        <taxon>Pseudomonadati</taxon>
        <taxon>Bacteroidota</taxon>
        <taxon>Cytophagia</taxon>
        <taxon>Cytophagales</taxon>
        <taxon>Hymenobacteraceae</taxon>
        <taxon>Hymenobacter</taxon>
    </lineage>
</organism>
<dbReference type="GO" id="GO:0000287">
    <property type="term" value="F:magnesium ion binding"/>
    <property type="evidence" value="ECO:0007669"/>
    <property type="project" value="UniProtKB-UniRule"/>
</dbReference>
<dbReference type="GO" id="GO:0004765">
    <property type="term" value="F:shikimate kinase activity"/>
    <property type="evidence" value="ECO:0007669"/>
    <property type="project" value="UniProtKB-UniRule"/>
</dbReference>
<comment type="similarity">
    <text evidence="7">Belongs to the shikimate kinase family.</text>
</comment>
<keyword evidence="9" id="KW-1185">Reference proteome</keyword>
<dbReference type="PANTHER" id="PTHR21087:SF16">
    <property type="entry name" value="SHIKIMATE KINASE 1, CHLOROPLASTIC"/>
    <property type="match status" value="1"/>
</dbReference>
<dbReference type="SUPFAM" id="SSF52540">
    <property type="entry name" value="P-loop containing nucleoside triphosphate hydrolases"/>
    <property type="match status" value="1"/>
</dbReference>
<comment type="function">
    <text evidence="7">Catalyzes the specific phosphorylation of the 3-hydroxyl group of shikimic acid using ATP as a cosubstrate.</text>
</comment>
<dbReference type="AlphaFoldDB" id="A0A7G7W869"/>
<comment type="subunit">
    <text evidence="7">Monomer.</text>
</comment>
<evidence type="ECO:0000256" key="1">
    <source>
        <dbReference type="ARBA" id="ARBA00022605"/>
    </source>
</evidence>
<proteinExistence type="inferred from homology"/>
<dbReference type="GO" id="GO:0005829">
    <property type="term" value="C:cytosol"/>
    <property type="evidence" value="ECO:0007669"/>
    <property type="project" value="TreeGrafter"/>
</dbReference>
<comment type="pathway">
    <text evidence="7">Metabolic intermediate biosynthesis; chorismate biosynthesis; chorismate from D-erythrose 4-phosphate and phosphoenolpyruvate: step 5/7.</text>
</comment>
<feature type="binding site" evidence="7">
    <location>
        <position position="39"/>
    </location>
    <ligand>
        <name>substrate</name>
    </ligand>
</feature>
<keyword evidence="6 7" id="KW-0057">Aromatic amino acid biosynthesis</keyword>
<dbReference type="InterPro" id="IPR027417">
    <property type="entry name" value="P-loop_NTPase"/>
</dbReference>
<dbReference type="GO" id="GO:0005524">
    <property type="term" value="F:ATP binding"/>
    <property type="evidence" value="ECO:0007669"/>
    <property type="project" value="UniProtKB-UniRule"/>
</dbReference>
<keyword evidence="1 7" id="KW-0028">Amino-acid biosynthesis</keyword>
<keyword evidence="7" id="KW-0479">Metal-binding</keyword>
<keyword evidence="4 7" id="KW-0418">Kinase</keyword>
<evidence type="ECO:0000313" key="8">
    <source>
        <dbReference type="EMBL" id="QNH62562.1"/>
    </source>
</evidence>
<dbReference type="Pfam" id="PF01202">
    <property type="entry name" value="SKI"/>
    <property type="match status" value="1"/>
</dbReference>
<dbReference type="PANTHER" id="PTHR21087">
    <property type="entry name" value="SHIKIMATE KINASE"/>
    <property type="match status" value="1"/>
</dbReference>
<comment type="subcellular location">
    <subcellularLocation>
        <location evidence="7">Cytoplasm</location>
    </subcellularLocation>
</comment>
<dbReference type="UniPathway" id="UPA00053">
    <property type="reaction ID" value="UER00088"/>
</dbReference>
<dbReference type="KEGG" id="hsk:H4317_01665"/>
<feature type="binding site" evidence="7">
    <location>
        <position position="63"/>
    </location>
    <ligand>
        <name>substrate</name>
    </ligand>
</feature>
<dbReference type="InterPro" id="IPR031322">
    <property type="entry name" value="Shikimate/glucono_kinase"/>
</dbReference>
<dbReference type="CDD" id="cd00464">
    <property type="entry name" value="SK"/>
    <property type="match status" value="1"/>
</dbReference>
<keyword evidence="3 7" id="KW-0547">Nucleotide-binding</keyword>
<dbReference type="GO" id="GO:0009073">
    <property type="term" value="P:aromatic amino acid family biosynthetic process"/>
    <property type="evidence" value="ECO:0007669"/>
    <property type="project" value="UniProtKB-KW"/>
</dbReference>
<evidence type="ECO:0000256" key="4">
    <source>
        <dbReference type="ARBA" id="ARBA00022777"/>
    </source>
</evidence>
<reference evidence="8 9" key="1">
    <citation type="submission" date="2020-08" db="EMBL/GenBank/DDBJ databases">
        <title>Hymenobacter sp. S2-20-2 genome sequencing.</title>
        <authorList>
            <person name="Jin L."/>
        </authorList>
    </citation>
    <scope>NUCLEOTIDE SEQUENCE [LARGE SCALE GENOMIC DNA]</scope>
    <source>
        <strain evidence="8 9">S2-20-2</strain>
    </source>
</reference>
<feature type="binding site" evidence="7">
    <location>
        <position position="125"/>
    </location>
    <ligand>
        <name>ATP</name>
        <dbReference type="ChEBI" id="CHEBI:30616"/>
    </ligand>
</feature>
<dbReference type="Proteomes" id="UP000515489">
    <property type="component" value="Chromosome"/>
</dbReference>
<keyword evidence="7" id="KW-0460">Magnesium</keyword>
<evidence type="ECO:0000313" key="9">
    <source>
        <dbReference type="Proteomes" id="UP000515489"/>
    </source>
</evidence>
<name>A0A7G7W869_9BACT</name>
<dbReference type="PRINTS" id="PR01100">
    <property type="entry name" value="SHIKIMTKNASE"/>
</dbReference>
<dbReference type="Gene3D" id="3.40.50.300">
    <property type="entry name" value="P-loop containing nucleotide triphosphate hydrolases"/>
    <property type="match status" value="1"/>
</dbReference>
<feature type="binding site" evidence="7">
    <location>
        <begin position="17"/>
        <end position="22"/>
    </location>
    <ligand>
        <name>ATP</name>
        <dbReference type="ChEBI" id="CHEBI:30616"/>
    </ligand>
</feature>
<comment type="cofactor">
    <cofactor evidence="7">
        <name>Mg(2+)</name>
        <dbReference type="ChEBI" id="CHEBI:18420"/>
    </cofactor>
    <text evidence="7">Binds 1 Mg(2+) ion per subunit.</text>
</comment>
<dbReference type="GO" id="GO:0009423">
    <property type="term" value="P:chorismate biosynthetic process"/>
    <property type="evidence" value="ECO:0007669"/>
    <property type="project" value="UniProtKB-UniRule"/>
</dbReference>
<keyword evidence="5 7" id="KW-0067">ATP-binding</keyword>
<protein>
    <recommendedName>
        <fullName evidence="7">Shikimate kinase</fullName>
        <shortName evidence="7">SK</shortName>
        <ecNumber evidence="7">2.7.1.71</ecNumber>
    </recommendedName>
</protein>
<evidence type="ECO:0000256" key="5">
    <source>
        <dbReference type="ARBA" id="ARBA00022840"/>
    </source>
</evidence>
<comment type="catalytic activity">
    <reaction evidence="7">
        <text>shikimate + ATP = 3-phosphoshikimate + ADP + H(+)</text>
        <dbReference type="Rhea" id="RHEA:13121"/>
        <dbReference type="ChEBI" id="CHEBI:15378"/>
        <dbReference type="ChEBI" id="CHEBI:30616"/>
        <dbReference type="ChEBI" id="CHEBI:36208"/>
        <dbReference type="ChEBI" id="CHEBI:145989"/>
        <dbReference type="ChEBI" id="CHEBI:456216"/>
        <dbReference type="EC" id="2.7.1.71"/>
    </reaction>
</comment>
<dbReference type="RefSeq" id="WP_185888468.1">
    <property type="nucleotide sequence ID" value="NZ_CP060202.1"/>
</dbReference>
<comment type="caution">
    <text evidence="7">Lacks conserved residue(s) required for the propagation of feature annotation.</text>
</comment>
<accession>A0A7G7W869</accession>
<dbReference type="GO" id="GO:0008652">
    <property type="term" value="P:amino acid biosynthetic process"/>
    <property type="evidence" value="ECO:0007669"/>
    <property type="project" value="UniProtKB-KW"/>
</dbReference>
<keyword evidence="7" id="KW-0963">Cytoplasm</keyword>
<evidence type="ECO:0000256" key="3">
    <source>
        <dbReference type="ARBA" id="ARBA00022741"/>
    </source>
</evidence>